<sequence>MSSALPAVPAEYLDNLEKLSVGKVCLIGRELTQDLSRKLSIFLRCFKENLDKRNYLAPEFNTLLVTCNLLLQKIVECQIIVGRKLKKSDAMTPEEFLKISKERSLNPQKKTQARVEKEDEFERNRVKLIKLSNAMKWLDWQDAILSPRHLNKPQNAMMNTRQ</sequence>
<evidence type="ECO:0000313" key="2">
    <source>
        <dbReference type="WBParaSite" id="PTRK_0000667700.1"/>
    </source>
</evidence>
<organism evidence="1 2">
    <name type="scientific">Parastrongyloides trichosuri</name>
    <name type="common">Possum-specific nematode worm</name>
    <dbReference type="NCBI Taxonomy" id="131310"/>
    <lineage>
        <taxon>Eukaryota</taxon>
        <taxon>Metazoa</taxon>
        <taxon>Ecdysozoa</taxon>
        <taxon>Nematoda</taxon>
        <taxon>Chromadorea</taxon>
        <taxon>Rhabditida</taxon>
        <taxon>Tylenchina</taxon>
        <taxon>Panagrolaimomorpha</taxon>
        <taxon>Strongyloidoidea</taxon>
        <taxon>Strongyloididae</taxon>
        <taxon>Parastrongyloides</taxon>
    </lineage>
</organism>
<keyword evidence="1" id="KW-1185">Reference proteome</keyword>
<evidence type="ECO:0000313" key="1">
    <source>
        <dbReference type="Proteomes" id="UP000038045"/>
    </source>
</evidence>
<protein>
    <submittedName>
        <fullName evidence="2">Nuclear nucleic acid-binding protein C1D</fullName>
    </submittedName>
</protein>
<dbReference type="STRING" id="131310.A0A0N4ZFZ9"/>
<name>A0A0N4ZFZ9_PARTI</name>
<dbReference type="Proteomes" id="UP000038045">
    <property type="component" value="Unplaced"/>
</dbReference>
<dbReference type="AlphaFoldDB" id="A0A0N4ZFZ9"/>
<dbReference type="WBParaSite" id="PTRK_0000667700.1">
    <property type="protein sequence ID" value="PTRK_0000667700.1"/>
    <property type="gene ID" value="PTRK_0000667700"/>
</dbReference>
<proteinExistence type="predicted"/>
<accession>A0A0N4ZFZ9</accession>
<reference evidence="2" key="1">
    <citation type="submission" date="2017-02" db="UniProtKB">
        <authorList>
            <consortium name="WormBaseParasite"/>
        </authorList>
    </citation>
    <scope>IDENTIFICATION</scope>
</reference>